<dbReference type="KEGG" id="tsy:THSYN_20100"/>
<dbReference type="Proteomes" id="UP000232638">
    <property type="component" value="Chromosome"/>
</dbReference>
<keyword evidence="3" id="KW-1185">Reference proteome</keyword>
<dbReference type="EMBL" id="CP020370">
    <property type="protein sequence ID" value="AUB83016.1"/>
    <property type="molecule type" value="Genomic_DNA"/>
</dbReference>
<dbReference type="PANTHER" id="PTHR41317">
    <property type="entry name" value="PD-(D_E)XK NUCLEASE FAMILY TRANSPOSASE"/>
    <property type="match status" value="1"/>
</dbReference>
<accession>A0A2K8UBS3</accession>
<feature type="region of interest" description="Disordered" evidence="1">
    <location>
        <begin position="247"/>
        <end position="286"/>
    </location>
</feature>
<protein>
    <recommendedName>
        <fullName evidence="4">Transposase</fullName>
    </recommendedName>
</protein>
<evidence type="ECO:0000313" key="3">
    <source>
        <dbReference type="Proteomes" id="UP000232638"/>
    </source>
</evidence>
<dbReference type="Pfam" id="PF12784">
    <property type="entry name" value="PDDEXK_2"/>
    <property type="match status" value="1"/>
</dbReference>
<reference evidence="2 3" key="1">
    <citation type="submission" date="2017-03" db="EMBL/GenBank/DDBJ databases">
        <title>Complete genome sequence of Candidatus 'Thiodictyon syntrophicum' sp. nov. strain Cad16T, a photolithoautotroph purple sulfur bacterium isolated from an alpine meromictic lake.</title>
        <authorList>
            <person name="Luedin S.M."/>
            <person name="Pothier J.F."/>
            <person name="Danza F."/>
            <person name="Storelli N."/>
            <person name="Wittwer M."/>
            <person name="Tonolla M."/>
        </authorList>
    </citation>
    <scope>NUCLEOTIDE SEQUENCE [LARGE SCALE GENOMIC DNA]</scope>
    <source>
        <strain evidence="2 3">Cad16T</strain>
    </source>
</reference>
<dbReference type="InterPro" id="IPR010106">
    <property type="entry name" value="RpnA"/>
</dbReference>
<sequence length="310" mass="35956">MRHPIDPKVDCVFKALLGAESNRDLLIHFLNAVLGAELSRPIVAVEILNPYNEKEFLDDKLTVVDIKARDATGQLFQVEIQLLNHRDLPARILYGWAALYRGQIKEGESYRKLRPTYAIWLLGQTLLPEVPAYAHEFRLRDRHGRVFLDHGGIWLLELSKFAADAVETEQQRWLKFFNEAERLDEDALPAWMQTQEMRRAMNTLKAFSEQEHAYHAYQARQDYLREQQSIQLEFDDLRAEVEQARADVDQERAAKDQARADAEQERAAKEQARADAEQERAAKDEALAEIERLKRLLADQPEPSDPETRQ</sequence>
<evidence type="ECO:0008006" key="4">
    <source>
        <dbReference type="Google" id="ProtNLM"/>
    </source>
</evidence>
<dbReference type="NCBIfam" id="TIGR01784">
    <property type="entry name" value="T_den_put_tspse"/>
    <property type="match status" value="1"/>
</dbReference>
<organism evidence="2 3">
    <name type="scientific">Candidatus Thiodictyon syntrophicum</name>
    <dbReference type="NCBI Taxonomy" id="1166950"/>
    <lineage>
        <taxon>Bacteria</taxon>
        <taxon>Pseudomonadati</taxon>
        <taxon>Pseudomonadota</taxon>
        <taxon>Gammaproteobacteria</taxon>
        <taxon>Chromatiales</taxon>
        <taxon>Chromatiaceae</taxon>
        <taxon>Thiodictyon</taxon>
    </lineage>
</organism>
<proteinExistence type="predicted"/>
<evidence type="ECO:0000256" key="1">
    <source>
        <dbReference type="SAM" id="MobiDB-lite"/>
    </source>
</evidence>
<dbReference type="OrthoDB" id="5566984at2"/>
<dbReference type="PANTHER" id="PTHR41317:SF1">
    <property type="entry name" value="PD-(D_E)XK NUCLEASE FAMILY TRANSPOSASE"/>
    <property type="match status" value="1"/>
</dbReference>
<name>A0A2K8UBS3_9GAMM</name>
<dbReference type="RefSeq" id="WP_100920716.1">
    <property type="nucleotide sequence ID" value="NZ_CP020370.1"/>
</dbReference>
<evidence type="ECO:0000313" key="2">
    <source>
        <dbReference type="EMBL" id="AUB83016.1"/>
    </source>
</evidence>
<gene>
    <name evidence="2" type="ORF">THSYN_20100</name>
</gene>
<dbReference type="AlphaFoldDB" id="A0A2K8UBS3"/>